<evidence type="ECO:0000256" key="2">
    <source>
        <dbReference type="ARBA" id="ARBA00007663"/>
    </source>
</evidence>
<evidence type="ECO:0000256" key="7">
    <source>
        <dbReference type="ARBA" id="ARBA00022695"/>
    </source>
</evidence>
<evidence type="ECO:0000313" key="13">
    <source>
        <dbReference type="EMBL" id="GAB0056071.1"/>
    </source>
</evidence>
<reference evidence="13 14" key="1">
    <citation type="submission" date="2024-09" db="EMBL/GenBank/DDBJ databases">
        <title>Draft genome sequence of Candidatus Magnetaquicoccaceae bacterium FCR-1.</title>
        <authorList>
            <person name="Shimoshige H."/>
            <person name="Shimamura S."/>
            <person name="Taoka A."/>
            <person name="Kobayashi H."/>
            <person name="Maekawa T."/>
        </authorList>
    </citation>
    <scope>NUCLEOTIDE SEQUENCE [LARGE SCALE GENOMIC DNA]</scope>
    <source>
        <strain evidence="13 14">FCR-1</strain>
    </source>
</reference>
<dbReference type="PANTHER" id="PTHR17490:SF16">
    <property type="entry name" value="THREONYLCARBAMOYL-AMP SYNTHASE"/>
    <property type="match status" value="1"/>
</dbReference>
<dbReference type="PANTHER" id="PTHR17490">
    <property type="entry name" value="SUA5"/>
    <property type="match status" value="1"/>
</dbReference>
<proteinExistence type="inferred from homology"/>
<evidence type="ECO:0000259" key="12">
    <source>
        <dbReference type="PROSITE" id="PS51163"/>
    </source>
</evidence>
<dbReference type="Pfam" id="PF01300">
    <property type="entry name" value="Sua5_yciO_yrdC"/>
    <property type="match status" value="1"/>
</dbReference>
<keyword evidence="5 13" id="KW-0808">Transferase</keyword>
<keyword evidence="14" id="KW-1185">Reference proteome</keyword>
<dbReference type="InterPro" id="IPR017945">
    <property type="entry name" value="DHBP_synth_RibB-like_a/b_dom"/>
</dbReference>
<keyword evidence="4" id="KW-0963">Cytoplasm</keyword>
<feature type="domain" description="YrdC-like" evidence="12">
    <location>
        <begin position="1"/>
        <end position="185"/>
    </location>
</feature>
<comment type="catalytic activity">
    <reaction evidence="11">
        <text>L-threonine + hydrogencarbonate + ATP = L-threonylcarbamoyladenylate + diphosphate + H2O</text>
        <dbReference type="Rhea" id="RHEA:36407"/>
        <dbReference type="ChEBI" id="CHEBI:15377"/>
        <dbReference type="ChEBI" id="CHEBI:17544"/>
        <dbReference type="ChEBI" id="CHEBI:30616"/>
        <dbReference type="ChEBI" id="CHEBI:33019"/>
        <dbReference type="ChEBI" id="CHEBI:57926"/>
        <dbReference type="ChEBI" id="CHEBI:73682"/>
        <dbReference type="EC" id="2.7.7.87"/>
    </reaction>
</comment>
<dbReference type="Proteomes" id="UP001628193">
    <property type="component" value="Unassembled WGS sequence"/>
</dbReference>
<dbReference type="Gene3D" id="3.90.870.10">
    <property type="entry name" value="DHBP synthase"/>
    <property type="match status" value="1"/>
</dbReference>
<comment type="caution">
    <text evidence="13">The sequence shown here is derived from an EMBL/GenBank/DDBJ whole genome shotgun (WGS) entry which is preliminary data.</text>
</comment>
<evidence type="ECO:0000256" key="11">
    <source>
        <dbReference type="ARBA" id="ARBA00048366"/>
    </source>
</evidence>
<dbReference type="InterPro" id="IPR050156">
    <property type="entry name" value="TC-AMP_synthase_SUA5"/>
</dbReference>
<dbReference type="InterPro" id="IPR006070">
    <property type="entry name" value="Sua5-like_dom"/>
</dbReference>
<evidence type="ECO:0000313" key="14">
    <source>
        <dbReference type="Proteomes" id="UP001628193"/>
    </source>
</evidence>
<evidence type="ECO:0000256" key="6">
    <source>
        <dbReference type="ARBA" id="ARBA00022694"/>
    </source>
</evidence>
<keyword evidence="8" id="KW-0547">Nucleotide-binding</keyword>
<dbReference type="EMBL" id="BAAFGK010000001">
    <property type="protein sequence ID" value="GAB0056071.1"/>
    <property type="molecule type" value="Genomic_DNA"/>
</dbReference>
<dbReference type="EC" id="2.7.7.87" evidence="3"/>
<sequence>MLQAALTALHHGQVIGLPTETLFGLAADPWNPAALDRLIRLKERPMDKGFILLIDETMDLDTLLRPPSPLAVRLMKQFWPGPLTLVLPARSDLPPFLTGDSGFVAVRHSPSPIVGALLAAWHKPLISTSANRAGGVPSDTAEGVRAIWPDEKLVVLDGPIRPNALPSTLLRVDGDQATLLRPGAIPLDLLRSHLPDLGGA</sequence>
<evidence type="ECO:0000256" key="3">
    <source>
        <dbReference type="ARBA" id="ARBA00012584"/>
    </source>
</evidence>
<keyword evidence="9" id="KW-0067">ATP-binding</keyword>
<dbReference type="SUPFAM" id="SSF55821">
    <property type="entry name" value="YrdC/RibB"/>
    <property type="match status" value="1"/>
</dbReference>
<evidence type="ECO:0000256" key="1">
    <source>
        <dbReference type="ARBA" id="ARBA00004496"/>
    </source>
</evidence>
<dbReference type="GO" id="GO:0061710">
    <property type="term" value="F:L-threonylcarbamoyladenylate synthase"/>
    <property type="evidence" value="ECO:0007669"/>
    <property type="project" value="UniProtKB-EC"/>
</dbReference>
<comment type="subcellular location">
    <subcellularLocation>
        <location evidence="1">Cytoplasm</location>
    </subcellularLocation>
</comment>
<name>A0ABQ0C5A7_9PROT</name>
<dbReference type="RefSeq" id="WP_420903780.1">
    <property type="nucleotide sequence ID" value="NZ_BAAFGK010000001.1"/>
</dbReference>
<evidence type="ECO:0000256" key="8">
    <source>
        <dbReference type="ARBA" id="ARBA00022741"/>
    </source>
</evidence>
<evidence type="ECO:0000256" key="5">
    <source>
        <dbReference type="ARBA" id="ARBA00022679"/>
    </source>
</evidence>
<comment type="similarity">
    <text evidence="2">Belongs to the SUA5 family.</text>
</comment>
<organism evidence="13 14">
    <name type="scientific">Candidatus Magnetaquiglobus chichijimensis</name>
    <dbReference type="NCBI Taxonomy" id="3141448"/>
    <lineage>
        <taxon>Bacteria</taxon>
        <taxon>Pseudomonadati</taxon>
        <taxon>Pseudomonadota</taxon>
        <taxon>Magnetococcia</taxon>
        <taxon>Magnetococcales</taxon>
        <taxon>Candidatus Magnetaquicoccaceae</taxon>
        <taxon>Candidatus Magnetaquiglobus</taxon>
    </lineage>
</organism>
<evidence type="ECO:0000256" key="10">
    <source>
        <dbReference type="ARBA" id="ARBA00029774"/>
    </source>
</evidence>
<evidence type="ECO:0000256" key="4">
    <source>
        <dbReference type="ARBA" id="ARBA00022490"/>
    </source>
</evidence>
<accession>A0ABQ0C5A7</accession>
<protein>
    <recommendedName>
        <fullName evidence="10">L-threonylcarbamoyladenylate synthase</fullName>
        <ecNumber evidence="3">2.7.7.87</ecNumber>
    </recommendedName>
    <alternativeName>
        <fullName evidence="10">L-threonylcarbamoyladenylate synthase</fullName>
    </alternativeName>
</protein>
<keyword evidence="6" id="KW-0819">tRNA processing</keyword>
<evidence type="ECO:0000256" key="9">
    <source>
        <dbReference type="ARBA" id="ARBA00022840"/>
    </source>
</evidence>
<keyword evidence="7 13" id="KW-0548">Nucleotidyltransferase</keyword>
<gene>
    <name evidence="13" type="primary">tsaC</name>
    <name evidence="13" type="ORF">SIID45300_00371</name>
</gene>
<dbReference type="PROSITE" id="PS51163">
    <property type="entry name" value="YRDC"/>
    <property type="match status" value="1"/>
</dbReference>